<feature type="domain" description="GCVT N-terminal" evidence="3">
    <location>
        <begin position="9"/>
        <end position="249"/>
    </location>
</feature>
<dbReference type="SUPFAM" id="SSF53383">
    <property type="entry name" value="PLP-dependent transferases"/>
    <property type="match status" value="1"/>
</dbReference>
<dbReference type="Gene3D" id="3.90.1150.10">
    <property type="entry name" value="Aspartate Aminotransferase, domain 1"/>
    <property type="match status" value="1"/>
</dbReference>
<dbReference type="GO" id="GO:0005829">
    <property type="term" value="C:cytosol"/>
    <property type="evidence" value="ECO:0007669"/>
    <property type="project" value="TreeGrafter"/>
</dbReference>
<dbReference type="EMBL" id="QZKI01000112">
    <property type="protein sequence ID" value="RJP66718.1"/>
    <property type="molecule type" value="Genomic_DNA"/>
</dbReference>
<dbReference type="InterPro" id="IPR028896">
    <property type="entry name" value="GcvT/YgfZ/DmdA"/>
</dbReference>
<dbReference type="GO" id="GO:0008168">
    <property type="term" value="F:methyltransferase activity"/>
    <property type="evidence" value="ECO:0007669"/>
    <property type="project" value="UniProtKB-KW"/>
</dbReference>
<dbReference type="Pfam" id="PF00464">
    <property type="entry name" value="SHMT"/>
    <property type="match status" value="1"/>
</dbReference>
<evidence type="ECO:0000259" key="2">
    <source>
        <dbReference type="Pfam" id="PF00464"/>
    </source>
</evidence>
<protein>
    <submittedName>
        <fullName evidence="4">Glycine cleavage system aminomethyltransferase GcvT</fullName>
        <ecNumber evidence="4">2.1.2.10</ecNumber>
    </submittedName>
</protein>
<dbReference type="PANTHER" id="PTHR43757">
    <property type="entry name" value="AMINOMETHYLTRANSFERASE"/>
    <property type="match status" value="1"/>
</dbReference>
<dbReference type="SUPFAM" id="SSF103025">
    <property type="entry name" value="Folate-binding domain"/>
    <property type="match status" value="1"/>
</dbReference>
<dbReference type="PANTHER" id="PTHR43757:SF2">
    <property type="entry name" value="AMINOMETHYLTRANSFERASE, MITOCHONDRIAL"/>
    <property type="match status" value="1"/>
</dbReference>
<dbReference type="InterPro" id="IPR029043">
    <property type="entry name" value="GcvT/YgfZ_C"/>
</dbReference>
<name>A0A419ESS1_9BACT</name>
<dbReference type="Gene3D" id="3.40.640.10">
    <property type="entry name" value="Type I PLP-dependent aspartate aminotransferase-like (Major domain)"/>
    <property type="match status" value="1"/>
</dbReference>
<evidence type="ECO:0000313" key="5">
    <source>
        <dbReference type="Proteomes" id="UP000285961"/>
    </source>
</evidence>
<dbReference type="InterPro" id="IPR006222">
    <property type="entry name" value="GCVT_N"/>
</dbReference>
<dbReference type="SUPFAM" id="SSF101790">
    <property type="entry name" value="Aminomethyltransferase beta-barrel domain"/>
    <property type="match status" value="1"/>
</dbReference>
<dbReference type="InterPro" id="IPR006223">
    <property type="entry name" value="GcvT"/>
</dbReference>
<dbReference type="InterPro" id="IPR015424">
    <property type="entry name" value="PyrdxlP-dep_Trfase"/>
</dbReference>
<dbReference type="GO" id="GO:0032259">
    <property type="term" value="P:methylation"/>
    <property type="evidence" value="ECO:0007669"/>
    <property type="project" value="UniProtKB-KW"/>
</dbReference>
<dbReference type="GO" id="GO:0005960">
    <property type="term" value="C:glycine cleavage complex"/>
    <property type="evidence" value="ECO:0007669"/>
    <property type="project" value="InterPro"/>
</dbReference>
<evidence type="ECO:0000259" key="3">
    <source>
        <dbReference type="Pfam" id="PF01571"/>
    </source>
</evidence>
<dbReference type="AlphaFoldDB" id="A0A419ESS1"/>
<dbReference type="InterPro" id="IPR039429">
    <property type="entry name" value="SHMT-like_dom"/>
</dbReference>
<reference evidence="4 5" key="1">
    <citation type="journal article" date="2017" name="ISME J.">
        <title>Energy and carbon metabolisms in a deep terrestrial subsurface fluid microbial community.</title>
        <authorList>
            <person name="Momper L."/>
            <person name="Jungbluth S.P."/>
            <person name="Lee M.D."/>
            <person name="Amend J.P."/>
        </authorList>
    </citation>
    <scope>NUCLEOTIDE SEQUENCE [LARGE SCALE GENOMIC DNA]</scope>
    <source>
        <strain evidence="4">SURF_17</strain>
    </source>
</reference>
<dbReference type="NCBIfam" id="NF001567">
    <property type="entry name" value="PRK00389.1"/>
    <property type="match status" value="1"/>
</dbReference>
<organism evidence="4 5">
    <name type="scientific">Candidatus Abyssobacteria bacterium SURF_17</name>
    <dbReference type="NCBI Taxonomy" id="2093361"/>
    <lineage>
        <taxon>Bacteria</taxon>
        <taxon>Pseudomonadati</taxon>
        <taxon>Candidatus Hydrogenedentota</taxon>
        <taxon>Candidatus Abyssobacteria</taxon>
    </lineage>
</organism>
<dbReference type="InterPro" id="IPR027266">
    <property type="entry name" value="TrmE/GcvT-like"/>
</dbReference>
<dbReference type="EC" id="2.1.2.10" evidence="4"/>
<accession>A0A419ESS1</accession>
<feature type="domain" description="Serine hydroxymethyltransferase-like" evidence="2">
    <location>
        <begin position="437"/>
        <end position="837"/>
    </location>
</feature>
<dbReference type="Proteomes" id="UP000285961">
    <property type="component" value="Unassembled WGS sequence"/>
</dbReference>
<keyword evidence="4" id="KW-0489">Methyltransferase</keyword>
<proteinExistence type="inferred from homology"/>
<evidence type="ECO:0000313" key="4">
    <source>
        <dbReference type="EMBL" id="RJP66718.1"/>
    </source>
</evidence>
<gene>
    <name evidence="4" type="primary">gcvT</name>
    <name evidence="4" type="ORF">C4532_15745</name>
</gene>
<dbReference type="Pfam" id="PF01571">
    <property type="entry name" value="GCV_T"/>
    <property type="match status" value="1"/>
</dbReference>
<evidence type="ECO:0000256" key="1">
    <source>
        <dbReference type="ARBA" id="ARBA00008609"/>
    </source>
</evidence>
<dbReference type="GO" id="GO:0004047">
    <property type="term" value="F:aminomethyltransferase activity"/>
    <property type="evidence" value="ECO:0007669"/>
    <property type="project" value="UniProtKB-EC"/>
</dbReference>
<dbReference type="Gene3D" id="3.30.1360.120">
    <property type="entry name" value="Probable tRNA modification gtpase trme, domain 1"/>
    <property type="match status" value="1"/>
</dbReference>
<dbReference type="GO" id="GO:0006546">
    <property type="term" value="P:glycine catabolic process"/>
    <property type="evidence" value="ECO:0007669"/>
    <property type="project" value="InterPro"/>
</dbReference>
<sequence>MNKLRRTVFYDRHIALGAKMVEFAGCEMPLSYSTGIVAEHLATRKTAGLFDISHMGRMHVRGQGAVGFLQHVLSNNAQALEAGKAQYTFVPNWNGGAVDDAYLYCFVEGRYLLVVNADTRQKDWKHLQSFLPDFANVDLEDCTEELAMLALQGPMSRELLLRLIQSGRLPEPLRNESSIVRMCDAEVMVGRTGYTGEPICFELFIGREHALRLWNDLVKGGATPCGLGARDTLRLEANLPLYGHELGQDPEGKEIPLFAIPMAKFAVSFSPLKGDYVGRTALAKQQEAFERIVYGDYSLIASLPRMIQPIAMVGRGVARAGDKVFKDGRHVGYVTSGTTVPMWVFEGTGLASQPTDQHKLRAIGLALIDSDIEQDEKLTIEIRGKRVEAVVVRYHLRSEAPPYARPIVYGYELAQEAIPAEKRPAKALRLLQTTLGNSIWRQQECINLIPSEMTPSPMARLLSVMDPAFRYAEHKKMEAFYDADVFYYQGTDFIEEVERLLENEFAKFLDCEEIELRPISGQMANMTLFSAMVDYINFADRKREQRRIACVLNHHISKGGHLSAQPMGALRDYVARDPMTEKPAAINFPVRDDNRYRIDLPATMELIDEYRPELVIFGKSMFLHKEPVAEVRRFLHEQKIRAWVLYDAAHVFGLLGPHFQYPFREGADFVTGSTHKTFFGTQRGIIGNCFLEHEKRYELWRAVRRRAFPGSVSNHHLGTLVGLLMAAYEMNHFKDEYQRKVITNAKAFARALKDCGLQVAGDPTVEFTETHQVVIHVGYARGPEIARILEANNIICNYQATPDDEGFTAAGALRLGVAEMTRFGMAEKEFRHLAELIHEVISKGIDVREQVKKLRKPFCELQFCFRGDEYADIVHKLHRLL</sequence>
<dbReference type="NCBIfam" id="TIGR00528">
    <property type="entry name" value="gcvT"/>
    <property type="match status" value="1"/>
</dbReference>
<comment type="caution">
    <text evidence="4">The sequence shown here is derived from an EMBL/GenBank/DDBJ whole genome shotgun (WGS) entry which is preliminary data.</text>
</comment>
<dbReference type="InterPro" id="IPR015421">
    <property type="entry name" value="PyrdxlP-dep_Trfase_major"/>
</dbReference>
<dbReference type="InterPro" id="IPR015422">
    <property type="entry name" value="PyrdxlP-dep_Trfase_small"/>
</dbReference>
<comment type="similarity">
    <text evidence="1">Belongs to the GcvT family.</text>
</comment>
<keyword evidence="4" id="KW-0808">Transferase</keyword>